<protein>
    <recommendedName>
        <fullName evidence="11">Nucleoporin 88</fullName>
    </recommendedName>
</protein>
<feature type="region of interest" description="Disordered" evidence="8">
    <location>
        <begin position="43"/>
        <end position="62"/>
    </location>
</feature>
<dbReference type="GO" id="GO:0006606">
    <property type="term" value="P:protein import into nucleus"/>
    <property type="evidence" value="ECO:0007669"/>
    <property type="project" value="TreeGrafter"/>
</dbReference>
<keyword evidence="4" id="KW-0653">Protein transport</keyword>
<dbReference type="PANTHER" id="PTHR13257:SF0">
    <property type="entry name" value="NUCLEAR PORE COMPLEX PROTEIN NUP88"/>
    <property type="match status" value="1"/>
</dbReference>
<proteinExistence type="predicted"/>
<accession>A0AAD4MBS5</accession>
<dbReference type="GO" id="GO:0017056">
    <property type="term" value="F:structural constituent of nuclear pore"/>
    <property type="evidence" value="ECO:0007669"/>
    <property type="project" value="InterPro"/>
</dbReference>
<dbReference type="GO" id="GO:0005643">
    <property type="term" value="C:nuclear pore"/>
    <property type="evidence" value="ECO:0007669"/>
    <property type="project" value="UniProtKB-SubCell"/>
</dbReference>
<evidence type="ECO:0000313" key="9">
    <source>
        <dbReference type="EMBL" id="KAI0306969.1"/>
    </source>
</evidence>
<keyword evidence="3" id="KW-0509">mRNA transport</keyword>
<evidence type="ECO:0000256" key="5">
    <source>
        <dbReference type="ARBA" id="ARBA00023010"/>
    </source>
</evidence>
<evidence type="ECO:0000256" key="8">
    <source>
        <dbReference type="SAM" id="MobiDB-lite"/>
    </source>
</evidence>
<feature type="region of interest" description="Disordered" evidence="8">
    <location>
        <begin position="338"/>
        <end position="361"/>
    </location>
</feature>
<dbReference type="GO" id="GO:0000055">
    <property type="term" value="P:ribosomal large subunit export from nucleus"/>
    <property type="evidence" value="ECO:0007669"/>
    <property type="project" value="InterPro"/>
</dbReference>
<keyword evidence="5" id="KW-0811">Translocation</keyword>
<comment type="subcellular location">
    <subcellularLocation>
        <location evidence="1">Nucleus</location>
        <location evidence="1">Nuclear pore complex</location>
    </subcellularLocation>
</comment>
<dbReference type="PANTHER" id="PTHR13257">
    <property type="entry name" value="NUCLEOPORIN NUP84-RELATED"/>
    <property type="match status" value="1"/>
</dbReference>
<evidence type="ECO:0000256" key="4">
    <source>
        <dbReference type="ARBA" id="ARBA00022927"/>
    </source>
</evidence>
<keyword evidence="2" id="KW-0813">Transport</keyword>
<dbReference type="GO" id="GO:0006406">
    <property type="term" value="P:mRNA export from nucleus"/>
    <property type="evidence" value="ECO:0007669"/>
    <property type="project" value="TreeGrafter"/>
</dbReference>
<evidence type="ECO:0008006" key="11">
    <source>
        <dbReference type="Google" id="ProtNLM"/>
    </source>
</evidence>
<name>A0AAD4MBS5_9AGAM</name>
<reference evidence="9" key="1">
    <citation type="journal article" date="2022" name="New Phytol.">
        <title>Evolutionary transition to the ectomycorrhizal habit in the genomes of a hyperdiverse lineage of mushroom-forming fungi.</title>
        <authorList>
            <person name="Looney B."/>
            <person name="Miyauchi S."/>
            <person name="Morin E."/>
            <person name="Drula E."/>
            <person name="Courty P.E."/>
            <person name="Kohler A."/>
            <person name="Kuo A."/>
            <person name="LaButti K."/>
            <person name="Pangilinan J."/>
            <person name="Lipzen A."/>
            <person name="Riley R."/>
            <person name="Andreopoulos W."/>
            <person name="He G."/>
            <person name="Johnson J."/>
            <person name="Nolan M."/>
            <person name="Tritt A."/>
            <person name="Barry K.W."/>
            <person name="Grigoriev I.V."/>
            <person name="Nagy L.G."/>
            <person name="Hibbett D."/>
            <person name="Henrissat B."/>
            <person name="Matheny P.B."/>
            <person name="Labbe J."/>
            <person name="Martin F.M."/>
        </authorList>
    </citation>
    <scope>NUCLEOTIDE SEQUENCE</scope>
    <source>
        <strain evidence="9">BPL690</strain>
    </source>
</reference>
<dbReference type="GO" id="GO:0000056">
    <property type="term" value="P:ribosomal small subunit export from nucleus"/>
    <property type="evidence" value="ECO:0007669"/>
    <property type="project" value="InterPro"/>
</dbReference>
<evidence type="ECO:0000256" key="2">
    <source>
        <dbReference type="ARBA" id="ARBA00022448"/>
    </source>
</evidence>
<dbReference type="Proteomes" id="UP001203297">
    <property type="component" value="Unassembled WGS sequence"/>
</dbReference>
<dbReference type="InterPro" id="IPR019321">
    <property type="entry name" value="Nucleoporin_Nup88"/>
</dbReference>
<dbReference type="AlphaFoldDB" id="A0AAD4MBS5"/>
<evidence type="ECO:0000256" key="7">
    <source>
        <dbReference type="ARBA" id="ARBA00023242"/>
    </source>
</evidence>
<dbReference type="EMBL" id="WTXG01000002">
    <property type="protein sequence ID" value="KAI0306969.1"/>
    <property type="molecule type" value="Genomic_DNA"/>
</dbReference>
<dbReference type="Pfam" id="PF10168">
    <property type="entry name" value="Nup88"/>
    <property type="match status" value="1"/>
</dbReference>
<organism evidence="9 10">
    <name type="scientific">Multifurca ochricompacta</name>
    <dbReference type="NCBI Taxonomy" id="376703"/>
    <lineage>
        <taxon>Eukaryota</taxon>
        <taxon>Fungi</taxon>
        <taxon>Dikarya</taxon>
        <taxon>Basidiomycota</taxon>
        <taxon>Agaricomycotina</taxon>
        <taxon>Agaricomycetes</taxon>
        <taxon>Russulales</taxon>
        <taxon>Russulaceae</taxon>
        <taxon>Multifurca</taxon>
    </lineage>
</organism>
<evidence type="ECO:0000313" key="10">
    <source>
        <dbReference type="Proteomes" id="UP001203297"/>
    </source>
</evidence>
<keyword evidence="6" id="KW-0906">Nuclear pore complex</keyword>
<evidence type="ECO:0000256" key="1">
    <source>
        <dbReference type="ARBA" id="ARBA00004567"/>
    </source>
</evidence>
<evidence type="ECO:0000256" key="6">
    <source>
        <dbReference type="ARBA" id="ARBA00023132"/>
    </source>
</evidence>
<comment type="caution">
    <text evidence="9">The sequence shown here is derived from an EMBL/GenBank/DDBJ whole genome shotgun (WGS) entry which is preliminary data.</text>
</comment>
<keyword evidence="7" id="KW-0539">Nucleus</keyword>
<gene>
    <name evidence="9" type="ORF">B0F90DRAFT_1807692</name>
</gene>
<sequence length="839" mass="92809">MEVIVNVKCENDDWSSVLKGHPIFFSSTDPTRSQQLELSTSSLPDFTKFDPHNDSPSPSGRRQTMVLKDADLIVAVGKEIRMTCLGDAKLSRGTAKSYKVLHTPNIQFDICQLALNPTGKLLAVAGAFQVAVVVLPRPGFMRLVPTTVDCKSIQVGQYFHASSASAPIAKIEWHLWGDAGSTLMVMTVDGKLREYDISVDAEEPLQVVSFVHDRKSSKTFNATDSTEREVASFTLGKGKADWGPLTIYVVMKSGDVYAFCPYMPKNASIPSSYIHALECFVAAKQEYISQNPSSHSQSLSATYSHQHKYISALLKQLPPGTVFPAASRSVPLHPPTTMKTPPLRQGPFLLQPAPHSLSGSEGGDATDILYLTFDKDDDAEDAEEIERLGVVLVVAQDGKVDVCLDVDKVEARWENRQSPNADLPMLAVYETIDLGLIDTLSTTQPRTLDLLQGNSPIFLADPIHQDTVYVYHGFGVHAIHFHSLLRTLSSALYSVSGAEDALLAALRNPVSAEVQPIVTTFSVERKASNPVISVIVPNDVYLNYSIFVLTSSMRVVSFPLNMRSTFPHNEEHKSIVPANRLLKSADEPLAYTSLLGTKPWEPPMGLALTGLPTMPRLITPETRDFRITSDTLRFVSAKVDEVAARVHSVESAHRQTNARVDLQRKELHRQLAKIDEIRALLGELRGARQDRIDARARAIQGGQQAMIARLDRVLAELMKRANPTLSDHETKWFDELGRMREQVLGAGRYDEASLKARVQALKREHDRLLPHLKALGEKERAQAKIMQEKNQGLGVSQAFEFGQQFNKERTKLEKLQTDLLDLASRLELPLGRPPTLLGS</sequence>
<dbReference type="InterPro" id="IPR037700">
    <property type="entry name" value="NUP88/NUP82"/>
</dbReference>
<keyword evidence="10" id="KW-1185">Reference proteome</keyword>
<evidence type="ECO:0000256" key="3">
    <source>
        <dbReference type="ARBA" id="ARBA00022816"/>
    </source>
</evidence>